<organism evidence="8 10">
    <name type="scientific">Commensalibacter communis</name>
    <dbReference type="NCBI Taxonomy" id="2972786"/>
    <lineage>
        <taxon>Bacteria</taxon>
        <taxon>Pseudomonadati</taxon>
        <taxon>Pseudomonadota</taxon>
        <taxon>Alphaproteobacteria</taxon>
        <taxon>Acetobacterales</taxon>
        <taxon>Acetobacteraceae</taxon>
    </lineage>
</organism>
<feature type="transmembrane region" description="Helical" evidence="6">
    <location>
        <begin position="21"/>
        <end position="42"/>
    </location>
</feature>
<comment type="subcellular location">
    <subcellularLocation>
        <location evidence="1">Membrane</location>
        <topology evidence="1">Multi-pass membrane protein</topology>
    </subcellularLocation>
</comment>
<protein>
    <submittedName>
        <fullName evidence="8 9">Flippase GtrA (Transmembrane translocase of bactoprenol-linked glucose) (GtrA)</fullName>
    </submittedName>
</protein>
<dbReference type="InterPro" id="IPR007267">
    <property type="entry name" value="GtrA_DPMS_TM"/>
</dbReference>
<evidence type="ECO:0000259" key="7">
    <source>
        <dbReference type="Pfam" id="PF04138"/>
    </source>
</evidence>
<dbReference type="EMBL" id="CAMXCM010000001">
    <property type="protein sequence ID" value="CAI3925184.1"/>
    <property type="molecule type" value="Genomic_DNA"/>
</dbReference>
<dbReference type="Proteomes" id="UP001154259">
    <property type="component" value="Unassembled WGS sequence"/>
</dbReference>
<dbReference type="GO" id="GO:0000271">
    <property type="term" value="P:polysaccharide biosynthetic process"/>
    <property type="evidence" value="ECO:0007669"/>
    <property type="project" value="InterPro"/>
</dbReference>
<gene>
    <name evidence="9" type="ORF">R53529_LOCUS805</name>
    <name evidence="8" type="ORF">R53530_LOCUS296</name>
</gene>
<feature type="domain" description="GtrA/DPMS transmembrane" evidence="7">
    <location>
        <begin position="23"/>
        <end position="140"/>
    </location>
</feature>
<dbReference type="Proteomes" id="UP001154255">
    <property type="component" value="Unassembled WGS sequence"/>
</dbReference>
<dbReference type="EMBL" id="CAMXCS010000001">
    <property type="protein sequence ID" value="CAI3935788.1"/>
    <property type="molecule type" value="Genomic_DNA"/>
</dbReference>
<proteinExistence type="inferred from homology"/>
<reference evidence="8" key="1">
    <citation type="submission" date="2022-10" db="EMBL/GenBank/DDBJ databases">
        <authorList>
            <person name="Botero Cardona J."/>
        </authorList>
    </citation>
    <scope>NUCLEOTIDE SEQUENCE</scope>
    <source>
        <strain evidence="8">LMG 31819</strain>
        <strain evidence="9">R-53529</strain>
    </source>
</reference>
<feature type="transmembrane region" description="Helical" evidence="6">
    <location>
        <begin position="115"/>
        <end position="135"/>
    </location>
</feature>
<keyword evidence="4 6" id="KW-1133">Transmembrane helix</keyword>
<evidence type="ECO:0000256" key="2">
    <source>
        <dbReference type="ARBA" id="ARBA00009399"/>
    </source>
</evidence>
<dbReference type="Pfam" id="PF04138">
    <property type="entry name" value="GtrA_DPMS_TM"/>
    <property type="match status" value="1"/>
</dbReference>
<evidence type="ECO:0000313" key="8">
    <source>
        <dbReference type="EMBL" id="CAI3925184.1"/>
    </source>
</evidence>
<dbReference type="PANTHER" id="PTHR38459">
    <property type="entry name" value="PROPHAGE BACTOPRENOL-LINKED GLUCOSE TRANSLOCASE HOMOLOG"/>
    <property type="match status" value="1"/>
</dbReference>
<evidence type="ECO:0000256" key="4">
    <source>
        <dbReference type="ARBA" id="ARBA00022989"/>
    </source>
</evidence>
<dbReference type="GO" id="GO:0005886">
    <property type="term" value="C:plasma membrane"/>
    <property type="evidence" value="ECO:0007669"/>
    <property type="project" value="TreeGrafter"/>
</dbReference>
<keyword evidence="5 6" id="KW-0472">Membrane</keyword>
<comment type="similarity">
    <text evidence="2">Belongs to the GtrA family.</text>
</comment>
<dbReference type="InterPro" id="IPR051401">
    <property type="entry name" value="GtrA_CellWall_Glycosyl"/>
</dbReference>
<evidence type="ECO:0000256" key="6">
    <source>
        <dbReference type="SAM" id="Phobius"/>
    </source>
</evidence>
<evidence type="ECO:0000256" key="3">
    <source>
        <dbReference type="ARBA" id="ARBA00022692"/>
    </source>
</evidence>
<feature type="transmembrane region" description="Helical" evidence="6">
    <location>
        <begin position="86"/>
        <end position="109"/>
    </location>
</feature>
<name>A0A9W4TMI9_9PROT</name>
<dbReference type="PANTHER" id="PTHR38459:SF1">
    <property type="entry name" value="PROPHAGE BACTOPRENOL-LINKED GLUCOSE TRANSLOCASE HOMOLOG"/>
    <property type="match status" value="1"/>
</dbReference>
<evidence type="ECO:0000256" key="1">
    <source>
        <dbReference type="ARBA" id="ARBA00004141"/>
    </source>
</evidence>
<evidence type="ECO:0000313" key="11">
    <source>
        <dbReference type="Proteomes" id="UP001154259"/>
    </source>
</evidence>
<evidence type="ECO:0000256" key="5">
    <source>
        <dbReference type="ARBA" id="ARBA00023136"/>
    </source>
</evidence>
<keyword evidence="3 6" id="KW-0812">Transmembrane</keyword>
<comment type="caution">
    <text evidence="8">The sequence shown here is derived from an EMBL/GenBank/DDBJ whole genome shotgun (WGS) entry which is preliminary data.</text>
</comment>
<dbReference type="AlphaFoldDB" id="A0A9W4TMI9"/>
<evidence type="ECO:0000313" key="10">
    <source>
        <dbReference type="Proteomes" id="UP001154255"/>
    </source>
</evidence>
<evidence type="ECO:0000313" key="9">
    <source>
        <dbReference type="EMBL" id="CAI3935788.1"/>
    </source>
</evidence>
<sequence>MFQRLLSLFKPEKYHTKITQFIQFGLVGFSGLVLDTCTVYLLRHIIGLTASTLLAYFIAATSNWLINRLWTFRGAGKKKKYINQWLTFLITNIFGFCLNRGTVLILFYFSPTCVAHPIIALVIGAAAGMFANFNLSRKLVYR</sequence>
<dbReference type="RefSeq" id="WP_271789234.1">
    <property type="nucleotide sequence ID" value="NZ_CAMXCJ010000001.1"/>
</dbReference>
<feature type="transmembrane region" description="Helical" evidence="6">
    <location>
        <begin position="48"/>
        <end position="66"/>
    </location>
</feature>
<keyword evidence="11" id="KW-1185">Reference proteome</keyword>
<accession>A0A9W4TMI9</accession>